<dbReference type="Pfam" id="PF01740">
    <property type="entry name" value="STAS"/>
    <property type="match status" value="1"/>
</dbReference>
<comment type="subcellular location">
    <subcellularLocation>
        <location evidence="1">Membrane</location>
        <topology evidence="1">Multi-pass membrane protein</topology>
    </subcellularLocation>
</comment>
<feature type="transmembrane region" description="Helical" evidence="5">
    <location>
        <begin position="266"/>
        <end position="284"/>
    </location>
</feature>
<evidence type="ECO:0000256" key="1">
    <source>
        <dbReference type="ARBA" id="ARBA00004141"/>
    </source>
</evidence>
<dbReference type="Pfam" id="PF00916">
    <property type="entry name" value="Sulfate_transp"/>
    <property type="match status" value="1"/>
</dbReference>
<feature type="transmembrane region" description="Helical" evidence="5">
    <location>
        <begin position="111"/>
        <end position="129"/>
    </location>
</feature>
<evidence type="ECO:0000256" key="5">
    <source>
        <dbReference type="SAM" id="Phobius"/>
    </source>
</evidence>
<feature type="transmembrane region" description="Helical" evidence="5">
    <location>
        <begin position="332"/>
        <end position="350"/>
    </location>
</feature>
<feature type="domain" description="STAS" evidence="6">
    <location>
        <begin position="419"/>
        <end position="533"/>
    </location>
</feature>
<protein>
    <submittedName>
        <fullName evidence="7">SulP family inorganic anion transporter</fullName>
    </submittedName>
</protein>
<evidence type="ECO:0000259" key="6">
    <source>
        <dbReference type="PROSITE" id="PS50801"/>
    </source>
</evidence>
<dbReference type="InterPro" id="IPR011547">
    <property type="entry name" value="SLC26A/SulP_dom"/>
</dbReference>
<feature type="transmembrane region" description="Helical" evidence="5">
    <location>
        <begin position="52"/>
        <end position="72"/>
    </location>
</feature>
<keyword evidence="2 5" id="KW-0812">Transmembrane</keyword>
<dbReference type="InterPro" id="IPR001902">
    <property type="entry name" value="SLC26A/SulP_fam"/>
</dbReference>
<dbReference type="PANTHER" id="PTHR11814">
    <property type="entry name" value="SULFATE TRANSPORTER"/>
    <property type="match status" value="1"/>
</dbReference>
<feature type="transmembrane region" description="Helical" evidence="5">
    <location>
        <begin position="29"/>
        <end position="45"/>
    </location>
</feature>
<gene>
    <name evidence="7" type="ORF">HQ393_16490</name>
</gene>
<organism evidence="7 8">
    <name type="scientific">Chitinibacter bivalviorum</name>
    <dbReference type="NCBI Taxonomy" id="2739434"/>
    <lineage>
        <taxon>Bacteria</taxon>
        <taxon>Pseudomonadati</taxon>
        <taxon>Pseudomonadota</taxon>
        <taxon>Betaproteobacteria</taxon>
        <taxon>Neisseriales</taxon>
        <taxon>Chitinibacteraceae</taxon>
        <taxon>Chitinibacter</taxon>
    </lineage>
</organism>
<sequence>MDIFAGVSVCIVLIPACVAYADLAGLPPQSGLYTALAGMMCYALFGHSRQLIVGPDAALSLLVAAAIGPLAGGNLAQYIQLSSILALLVGVLMLIAAKAKLGAIADLLSKPVLLGFMNGAALILIASQLGKWTGIQLHESAFFPRLVELINHLTDIHSTTLIIGTLSVLLLALLRFLTPKLPAAILLFIIAIFTAYGLELGKHGVILLGELPAGLPHLAAPHLLLSEITLLLPAAAGIALLAMPEGILLARAFAQKNGYEIDPNRELMALGLANITASLAQGFALGASQSRTAINDAAGSKSTLSGLVAALLLLIFLLFLSDSLRHLPVTTLSALLIFAGVNLIEVRAWVEMFRIDKTAAFFSLITTMGVLAVGILPGIIVGILLSLAYLIQFMARPFDAVLCEAEGRKGFHDVGEAEISGSSRYLQGLLVYRFYAPLLFANSSYFFDRICQLVANDGDTRWVLIDAQAITFLDVTAAEQLLRLNTMLEEAGIDLKFARCNRPLREALDRYGITPAIGADSFFSHVHDALHEYKHLYPDVVTEPVGTTEWNGIDRRRN</sequence>
<dbReference type="PROSITE" id="PS50801">
    <property type="entry name" value="STAS"/>
    <property type="match status" value="1"/>
</dbReference>
<keyword evidence="4 5" id="KW-0472">Membrane</keyword>
<feature type="transmembrane region" description="Helical" evidence="5">
    <location>
        <begin position="304"/>
        <end position="320"/>
    </location>
</feature>
<dbReference type="EMBL" id="CP058627">
    <property type="protein sequence ID" value="QLG89715.1"/>
    <property type="molecule type" value="Genomic_DNA"/>
</dbReference>
<evidence type="ECO:0000256" key="2">
    <source>
        <dbReference type="ARBA" id="ARBA00022692"/>
    </source>
</evidence>
<feature type="transmembrane region" description="Helical" evidence="5">
    <location>
        <begin position="230"/>
        <end position="254"/>
    </location>
</feature>
<dbReference type="SUPFAM" id="SSF52091">
    <property type="entry name" value="SpoIIaa-like"/>
    <property type="match status" value="1"/>
</dbReference>
<dbReference type="RefSeq" id="WP_179356699.1">
    <property type="nucleotide sequence ID" value="NZ_CP058627.1"/>
</dbReference>
<evidence type="ECO:0000256" key="3">
    <source>
        <dbReference type="ARBA" id="ARBA00022989"/>
    </source>
</evidence>
<feature type="transmembrane region" description="Helical" evidence="5">
    <location>
        <begin position="149"/>
        <end position="174"/>
    </location>
</feature>
<dbReference type="GO" id="GO:0055085">
    <property type="term" value="P:transmembrane transport"/>
    <property type="evidence" value="ECO:0007669"/>
    <property type="project" value="InterPro"/>
</dbReference>
<keyword evidence="3 5" id="KW-1133">Transmembrane helix</keyword>
<dbReference type="InterPro" id="IPR036513">
    <property type="entry name" value="STAS_dom_sf"/>
</dbReference>
<keyword evidence="8" id="KW-1185">Reference proteome</keyword>
<evidence type="ECO:0000256" key="4">
    <source>
        <dbReference type="ARBA" id="ARBA00023136"/>
    </source>
</evidence>
<accession>A0A7H9BMC6</accession>
<dbReference type="Gene3D" id="3.30.750.24">
    <property type="entry name" value="STAS domain"/>
    <property type="match status" value="1"/>
</dbReference>
<dbReference type="KEGG" id="chiz:HQ393_16490"/>
<dbReference type="Proteomes" id="UP000509597">
    <property type="component" value="Chromosome"/>
</dbReference>
<dbReference type="InterPro" id="IPR002645">
    <property type="entry name" value="STAS_dom"/>
</dbReference>
<dbReference type="CDD" id="cd07042">
    <property type="entry name" value="STAS_SulP_like_sulfate_transporter"/>
    <property type="match status" value="1"/>
</dbReference>
<feature type="transmembrane region" description="Helical" evidence="5">
    <location>
        <begin position="181"/>
        <end position="198"/>
    </location>
</feature>
<name>A0A7H9BMC6_9NEIS</name>
<proteinExistence type="predicted"/>
<dbReference type="GO" id="GO:0016020">
    <property type="term" value="C:membrane"/>
    <property type="evidence" value="ECO:0007669"/>
    <property type="project" value="UniProtKB-SubCell"/>
</dbReference>
<reference evidence="7 8" key="1">
    <citation type="submission" date="2020-07" db="EMBL/GenBank/DDBJ databases">
        <title>Complete genome sequence of Chitinibacter sp. 2T18.</title>
        <authorList>
            <person name="Bae J.-W."/>
            <person name="Choi J.-W."/>
        </authorList>
    </citation>
    <scope>NUCLEOTIDE SEQUENCE [LARGE SCALE GENOMIC DNA]</scope>
    <source>
        <strain evidence="7 8">2T18</strain>
    </source>
</reference>
<dbReference type="AlphaFoldDB" id="A0A7H9BMC6"/>
<feature type="transmembrane region" description="Helical" evidence="5">
    <location>
        <begin position="362"/>
        <end position="391"/>
    </location>
</feature>
<evidence type="ECO:0000313" key="7">
    <source>
        <dbReference type="EMBL" id="QLG89715.1"/>
    </source>
</evidence>
<evidence type="ECO:0000313" key="8">
    <source>
        <dbReference type="Proteomes" id="UP000509597"/>
    </source>
</evidence>
<feature type="transmembrane region" description="Helical" evidence="5">
    <location>
        <begin position="78"/>
        <end position="99"/>
    </location>
</feature>